<dbReference type="SUPFAM" id="SSF52025">
    <property type="entry name" value="PA domain"/>
    <property type="match status" value="1"/>
</dbReference>
<feature type="domain" description="PA" evidence="2">
    <location>
        <begin position="129"/>
        <end position="208"/>
    </location>
</feature>
<reference evidence="4 5" key="1">
    <citation type="submission" date="2020-02" db="EMBL/GenBank/DDBJ databases">
        <title>Genome sequencing for Draconibacterium sp. strain M1.</title>
        <authorList>
            <person name="Park S.-J."/>
        </authorList>
    </citation>
    <scope>NUCLEOTIDE SEQUENCE [LARGE SCALE GENOMIC DNA]</scope>
    <source>
        <strain evidence="4 5">M1</strain>
    </source>
</reference>
<name>A0A6C0R7W1_9BACT</name>
<dbReference type="AlphaFoldDB" id="A0A6C0R7W1"/>
<evidence type="ECO:0000256" key="1">
    <source>
        <dbReference type="SAM" id="SignalP"/>
    </source>
</evidence>
<dbReference type="InterPro" id="IPR007484">
    <property type="entry name" value="Peptidase_M28"/>
</dbReference>
<feature type="signal peptide" evidence="1">
    <location>
        <begin position="1"/>
        <end position="20"/>
    </location>
</feature>
<dbReference type="InterPro" id="IPR046450">
    <property type="entry name" value="PA_dom_sf"/>
</dbReference>
<dbReference type="KEGG" id="drc:G0Q07_01025"/>
<keyword evidence="1" id="KW-0732">Signal</keyword>
<feature type="domain" description="Peptidase M28" evidence="3">
    <location>
        <begin position="275"/>
        <end position="323"/>
    </location>
</feature>
<dbReference type="RefSeq" id="WP_163344331.1">
    <property type="nucleotide sequence ID" value="NZ_CP048409.1"/>
</dbReference>
<evidence type="ECO:0000259" key="3">
    <source>
        <dbReference type="Pfam" id="PF04389"/>
    </source>
</evidence>
<organism evidence="4 5">
    <name type="scientific">Draconibacterium halophilum</name>
    <dbReference type="NCBI Taxonomy" id="2706887"/>
    <lineage>
        <taxon>Bacteria</taxon>
        <taxon>Pseudomonadati</taxon>
        <taxon>Bacteroidota</taxon>
        <taxon>Bacteroidia</taxon>
        <taxon>Marinilabiliales</taxon>
        <taxon>Prolixibacteraceae</taxon>
        <taxon>Draconibacterium</taxon>
    </lineage>
</organism>
<keyword evidence="5" id="KW-1185">Reference proteome</keyword>
<gene>
    <name evidence="4" type="ORF">G0Q07_01025</name>
</gene>
<dbReference type="Pfam" id="PF02225">
    <property type="entry name" value="PA"/>
    <property type="match status" value="1"/>
</dbReference>
<protein>
    <submittedName>
        <fullName evidence="4">M28 family peptidase</fullName>
    </submittedName>
</protein>
<dbReference type="Gene3D" id="3.50.30.30">
    <property type="match status" value="1"/>
</dbReference>
<dbReference type="Gene3D" id="3.40.630.10">
    <property type="entry name" value="Zn peptidases"/>
    <property type="match status" value="1"/>
</dbReference>
<evidence type="ECO:0000313" key="4">
    <source>
        <dbReference type="EMBL" id="QIA06398.1"/>
    </source>
</evidence>
<accession>A0A6C0R7W1</accession>
<evidence type="ECO:0000259" key="2">
    <source>
        <dbReference type="Pfam" id="PF02225"/>
    </source>
</evidence>
<dbReference type="SUPFAM" id="SSF53187">
    <property type="entry name" value="Zn-dependent exopeptidases"/>
    <property type="match status" value="1"/>
</dbReference>
<evidence type="ECO:0000313" key="5">
    <source>
        <dbReference type="Proteomes" id="UP000474630"/>
    </source>
</evidence>
<sequence length="328" mass="36119">MKKQVLIVLLNVLLTGTLCAQKEVDLTTLHSISSNELMEFATELSADKYAGRLSGSPEYLEAAKWCASKFKAWGVQPANNGSYFQYFSNEYSSVNSLGSVVYFNGNEKTYLDFPEDYLPGSNSASGTVHAELVYVGHGITAPELDYDDYKNVDVKGKIIILESGTPYTKNDETLEKWTPYAYHRYKFRNAVKHGAAGMIYASKVANPNTVNLEGFIYAHVDPKVVTQMMADAGKDYQQVRTQLKNMETPSFALPAEQKVFIRAETKYFPEAQACNVVGMIEGADPDLKDEVIIIGGHLDGQGKMGDVIFSSALDNASGISDILGLQKH</sequence>
<dbReference type="InterPro" id="IPR003137">
    <property type="entry name" value="PA_domain"/>
</dbReference>
<dbReference type="Pfam" id="PF04389">
    <property type="entry name" value="Peptidase_M28"/>
    <property type="match status" value="1"/>
</dbReference>
<dbReference type="Proteomes" id="UP000474630">
    <property type="component" value="Chromosome"/>
</dbReference>
<dbReference type="EMBL" id="CP048409">
    <property type="protein sequence ID" value="QIA06398.1"/>
    <property type="molecule type" value="Genomic_DNA"/>
</dbReference>
<proteinExistence type="predicted"/>
<feature type="chain" id="PRO_5025601601" evidence="1">
    <location>
        <begin position="21"/>
        <end position="328"/>
    </location>
</feature>